<dbReference type="Proteomes" id="UP000292282">
    <property type="component" value="Unassembled WGS sequence"/>
</dbReference>
<gene>
    <name evidence="8" type="ORF">CWI37_0207p0020</name>
    <name evidence="9" type="ORF">CWI38_0178p0020</name>
</gene>
<evidence type="ECO:0000313" key="11">
    <source>
        <dbReference type="Proteomes" id="UP000292362"/>
    </source>
</evidence>
<dbReference type="UniPathway" id="UPA00113">
    <property type="reaction ID" value="UER00529"/>
</dbReference>
<dbReference type="Pfam" id="PF00583">
    <property type="entry name" value="Acetyltransf_1"/>
    <property type="match status" value="1"/>
</dbReference>
<evidence type="ECO:0000313" key="8">
    <source>
        <dbReference type="EMBL" id="TBU03940.1"/>
    </source>
</evidence>
<name>A0A4Q9LAT9_9MICR</name>
<evidence type="ECO:0000256" key="4">
    <source>
        <dbReference type="ARBA" id="ARBA00023315"/>
    </source>
</evidence>
<dbReference type="GO" id="GO:0006048">
    <property type="term" value="P:UDP-N-acetylglucosamine biosynthetic process"/>
    <property type="evidence" value="ECO:0007669"/>
    <property type="project" value="UniProtKB-UniRule"/>
</dbReference>
<dbReference type="GO" id="GO:0004343">
    <property type="term" value="F:glucosamine 6-phosphate N-acetyltransferase activity"/>
    <property type="evidence" value="ECO:0007669"/>
    <property type="project" value="UniProtKB-UniRule"/>
</dbReference>
<dbReference type="PANTHER" id="PTHR13355">
    <property type="entry name" value="GLUCOSAMINE 6-PHOSPHATE N-ACETYLTRANSFERASE"/>
    <property type="match status" value="1"/>
</dbReference>
<dbReference type="EMBL" id="PITJ01000207">
    <property type="protein sequence ID" value="TBU03940.1"/>
    <property type="molecule type" value="Genomic_DNA"/>
</dbReference>
<keyword evidence="4 6" id="KW-0012">Acyltransferase</keyword>
<dbReference type="FunFam" id="3.40.630.30:FF:000105">
    <property type="entry name" value="Glucosamine 6-phosphate N-acetyltransferase"/>
    <property type="match status" value="1"/>
</dbReference>
<comment type="catalytic activity">
    <reaction evidence="5 6">
        <text>D-glucosamine 6-phosphate + acetyl-CoA = N-acetyl-D-glucosamine 6-phosphate + CoA + H(+)</text>
        <dbReference type="Rhea" id="RHEA:10292"/>
        <dbReference type="ChEBI" id="CHEBI:15378"/>
        <dbReference type="ChEBI" id="CHEBI:57287"/>
        <dbReference type="ChEBI" id="CHEBI:57288"/>
        <dbReference type="ChEBI" id="CHEBI:57513"/>
        <dbReference type="ChEBI" id="CHEBI:58725"/>
        <dbReference type="EC" id="2.3.1.4"/>
    </reaction>
</comment>
<dbReference type="STRING" id="1176355.A0A4Q9LAT9"/>
<evidence type="ECO:0000259" key="7">
    <source>
        <dbReference type="PROSITE" id="PS51186"/>
    </source>
</evidence>
<reference evidence="10 11" key="1">
    <citation type="submission" date="2017-12" db="EMBL/GenBank/DDBJ databases">
        <authorList>
            <person name="Pombert J.-F."/>
            <person name="Haag K.L."/>
            <person name="Ebert D."/>
        </authorList>
    </citation>
    <scope>NUCLEOTIDE SEQUENCE [LARGE SCALE GENOMIC DNA]</scope>
    <source>
        <strain evidence="8">FI-OER-3-3</strain>
        <strain evidence="9">IL-G-3</strain>
    </source>
</reference>
<dbReference type="PROSITE" id="PS51186">
    <property type="entry name" value="GNAT"/>
    <property type="match status" value="1"/>
</dbReference>
<dbReference type="InterPro" id="IPR039143">
    <property type="entry name" value="GNPNAT1-like"/>
</dbReference>
<evidence type="ECO:0000313" key="10">
    <source>
        <dbReference type="Proteomes" id="UP000292282"/>
    </source>
</evidence>
<dbReference type="PANTHER" id="PTHR13355:SF11">
    <property type="entry name" value="GLUCOSAMINE 6-PHOSPHATE N-ACETYLTRANSFERASE"/>
    <property type="match status" value="1"/>
</dbReference>
<accession>A0A4Q9LAT9</accession>
<proteinExistence type="inferred from homology"/>
<comment type="caution">
    <text evidence="8">The sequence shown here is derived from an EMBL/GenBank/DDBJ whole genome shotgun (WGS) entry which is preliminary data.</text>
</comment>
<evidence type="ECO:0000313" key="9">
    <source>
        <dbReference type="EMBL" id="TBU19896.1"/>
    </source>
</evidence>
<dbReference type="SUPFAM" id="SSF55729">
    <property type="entry name" value="Acyl-CoA N-acyltransferases (Nat)"/>
    <property type="match status" value="1"/>
</dbReference>
<comment type="similarity">
    <text evidence="2 6">Belongs to the acetyltransferase family. GNA1 subfamily.</text>
</comment>
<dbReference type="EC" id="2.3.1.4" evidence="6"/>
<dbReference type="VEuPathDB" id="MicrosporidiaDB:CWI38_0178p0020"/>
<evidence type="ECO:0000256" key="3">
    <source>
        <dbReference type="ARBA" id="ARBA00022679"/>
    </source>
</evidence>
<dbReference type="InterPro" id="IPR000182">
    <property type="entry name" value="GNAT_dom"/>
</dbReference>
<dbReference type="CDD" id="cd04301">
    <property type="entry name" value="NAT_SF"/>
    <property type="match status" value="1"/>
</dbReference>
<dbReference type="AlphaFoldDB" id="A0A4Q9LAT9"/>
<dbReference type="InterPro" id="IPR016181">
    <property type="entry name" value="Acyl_CoA_acyltransferase"/>
</dbReference>
<dbReference type="OrthoDB" id="10039976at2759"/>
<keyword evidence="10" id="KW-1185">Reference proteome</keyword>
<protein>
    <recommendedName>
        <fullName evidence="6">Glucosamine 6-phosphate N-acetyltransferase</fullName>
        <ecNumber evidence="6">2.3.1.4</ecNumber>
    </recommendedName>
</protein>
<dbReference type="VEuPathDB" id="MicrosporidiaDB:CWI37_0207p0020"/>
<evidence type="ECO:0000256" key="2">
    <source>
        <dbReference type="ARBA" id="ARBA00006048"/>
    </source>
</evidence>
<sequence length="151" mass="17359">MEKDSKIQIRDLLASDYKNGFINVLSHLTETGNITEDMFVSQYDLLKYKKDYKIVVAIDTTTQKIVGTGTLFIEHKFIRSLATKGHIEDIVVLPDYRGQHIGQRIIQTLLDCSISLKCYKTALCARDDAVEFYKKCGFEPSEREMVIYHSK</sequence>
<dbReference type="Gene3D" id="3.40.630.30">
    <property type="match status" value="1"/>
</dbReference>
<feature type="domain" description="N-acetyltransferase" evidence="7">
    <location>
        <begin position="7"/>
        <end position="151"/>
    </location>
</feature>
<comment type="pathway">
    <text evidence="1 6">Nucleotide-sugar biosynthesis; UDP-N-acetyl-alpha-D-glucosamine biosynthesis; N-acetyl-alpha-D-glucosamine 1-phosphate from alpha-D-glucosamine 6-phosphate (route I): step 1/2.</text>
</comment>
<evidence type="ECO:0000256" key="1">
    <source>
        <dbReference type="ARBA" id="ARBA00004832"/>
    </source>
</evidence>
<keyword evidence="3 6" id="KW-0808">Transferase</keyword>
<organism evidence="8 11">
    <name type="scientific">Hamiltosporidium tvaerminnensis</name>
    <dbReference type="NCBI Taxonomy" id="1176355"/>
    <lineage>
        <taxon>Eukaryota</taxon>
        <taxon>Fungi</taxon>
        <taxon>Fungi incertae sedis</taxon>
        <taxon>Microsporidia</taxon>
        <taxon>Dubosqiidae</taxon>
        <taxon>Hamiltosporidium</taxon>
    </lineage>
</organism>
<dbReference type="Proteomes" id="UP000292362">
    <property type="component" value="Unassembled WGS sequence"/>
</dbReference>
<dbReference type="EMBL" id="PITK01000178">
    <property type="protein sequence ID" value="TBU19896.1"/>
    <property type="molecule type" value="Genomic_DNA"/>
</dbReference>
<evidence type="ECO:0000256" key="5">
    <source>
        <dbReference type="ARBA" id="ARBA00048964"/>
    </source>
</evidence>
<evidence type="ECO:0000256" key="6">
    <source>
        <dbReference type="RuleBase" id="RU365086"/>
    </source>
</evidence>